<evidence type="ECO:0000313" key="2">
    <source>
        <dbReference type="Proteomes" id="UP001060215"/>
    </source>
</evidence>
<gene>
    <name evidence="1" type="ORF">LOK49_LG10G01918</name>
</gene>
<reference evidence="1 2" key="1">
    <citation type="journal article" date="2022" name="Plant J.">
        <title>Chromosome-level genome of Camellia lanceoleosa provides a valuable resource for understanding genome evolution and self-incompatibility.</title>
        <authorList>
            <person name="Gong W."/>
            <person name="Xiao S."/>
            <person name="Wang L."/>
            <person name="Liao Z."/>
            <person name="Chang Y."/>
            <person name="Mo W."/>
            <person name="Hu G."/>
            <person name="Li W."/>
            <person name="Zhao G."/>
            <person name="Zhu H."/>
            <person name="Hu X."/>
            <person name="Ji K."/>
            <person name="Xiang X."/>
            <person name="Song Q."/>
            <person name="Yuan D."/>
            <person name="Jin S."/>
            <person name="Zhang L."/>
        </authorList>
    </citation>
    <scope>NUCLEOTIDE SEQUENCE [LARGE SCALE GENOMIC DNA]</scope>
    <source>
        <strain evidence="1">SQ_2022a</strain>
    </source>
</reference>
<organism evidence="1 2">
    <name type="scientific">Camellia lanceoleosa</name>
    <dbReference type="NCBI Taxonomy" id="1840588"/>
    <lineage>
        <taxon>Eukaryota</taxon>
        <taxon>Viridiplantae</taxon>
        <taxon>Streptophyta</taxon>
        <taxon>Embryophyta</taxon>
        <taxon>Tracheophyta</taxon>
        <taxon>Spermatophyta</taxon>
        <taxon>Magnoliopsida</taxon>
        <taxon>eudicotyledons</taxon>
        <taxon>Gunneridae</taxon>
        <taxon>Pentapetalae</taxon>
        <taxon>asterids</taxon>
        <taxon>Ericales</taxon>
        <taxon>Theaceae</taxon>
        <taxon>Camellia</taxon>
    </lineage>
</organism>
<proteinExistence type="predicted"/>
<accession>A0ACC0G707</accession>
<comment type="caution">
    <text evidence="1">The sequence shown here is derived from an EMBL/GenBank/DDBJ whole genome shotgun (WGS) entry which is preliminary data.</text>
</comment>
<sequence length="52" mass="6336">MALAFLGDVRAWRRTRWRFRFFVTPHQLSNFCIFKRLPGNENQENGQEDHEL</sequence>
<name>A0ACC0G707_9ERIC</name>
<dbReference type="Proteomes" id="UP001060215">
    <property type="component" value="Chromosome 10"/>
</dbReference>
<evidence type="ECO:0000313" key="1">
    <source>
        <dbReference type="EMBL" id="KAI7996896.1"/>
    </source>
</evidence>
<protein>
    <submittedName>
        <fullName evidence="1">Uncharacterized protein</fullName>
    </submittedName>
</protein>
<dbReference type="EMBL" id="CM045767">
    <property type="protein sequence ID" value="KAI7996896.1"/>
    <property type="molecule type" value="Genomic_DNA"/>
</dbReference>
<keyword evidence="2" id="KW-1185">Reference proteome</keyword>